<proteinExistence type="predicted"/>
<evidence type="ECO:0000313" key="2">
    <source>
        <dbReference type="EMBL" id="KAJ1136998.1"/>
    </source>
</evidence>
<feature type="non-terminal residue" evidence="2">
    <location>
        <position position="1"/>
    </location>
</feature>
<dbReference type="Proteomes" id="UP001066276">
    <property type="component" value="Chromosome 6"/>
</dbReference>
<name>A0AAV7QEU6_PLEWA</name>
<gene>
    <name evidence="2" type="ORF">NDU88_003411</name>
</gene>
<feature type="region of interest" description="Disordered" evidence="1">
    <location>
        <begin position="1"/>
        <end position="32"/>
    </location>
</feature>
<feature type="non-terminal residue" evidence="2">
    <location>
        <position position="68"/>
    </location>
</feature>
<sequence length="68" mass="7808">AKQGQREDYSQGDVKGDTYEKDGEKEKQKRVTNEIKIKMQHCRETSEQLLLSDSALPPAPKQWFLLSA</sequence>
<dbReference type="AlphaFoldDB" id="A0AAV7QEU6"/>
<reference evidence="2" key="1">
    <citation type="journal article" date="2022" name="bioRxiv">
        <title>Sequencing and chromosome-scale assembly of the giantPleurodeles waltlgenome.</title>
        <authorList>
            <person name="Brown T."/>
            <person name="Elewa A."/>
            <person name="Iarovenko S."/>
            <person name="Subramanian E."/>
            <person name="Araus A.J."/>
            <person name="Petzold A."/>
            <person name="Susuki M."/>
            <person name="Suzuki K.-i.T."/>
            <person name="Hayashi T."/>
            <person name="Toyoda A."/>
            <person name="Oliveira C."/>
            <person name="Osipova E."/>
            <person name="Leigh N.D."/>
            <person name="Simon A."/>
            <person name="Yun M.H."/>
        </authorList>
    </citation>
    <scope>NUCLEOTIDE SEQUENCE</scope>
    <source>
        <strain evidence="2">20211129_DDA</strain>
        <tissue evidence="2">Liver</tissue>
    </source>
</reference>
<dbReference type="EMBL" id="JANPWB010000010">
    <property type="protein sequence ID" value="KAJ1136998.1"/>
    <property type="molecule type" value="Genomic_DNA"/>
</dbReference>
<protein>
    <submittedName>
        <fullName evidence="2">Uncharacterized protein</fullName>
    </submittedName>
</protein>
<keyword evidence="3" id="KW-1185">Reference proteome</keyword>
<evidence type="ECO:0000313" key="3">
    <source>
        <dbReference type="Proteomes" id="UP001066276"/>
    </source>
</evidence>
<comment type="caution">
    <text evidence="2">The sequence shown here is derived from an EMBL/GenBank/DDBJ whole genome shotgun (WGS) entry which is preliminary data.</text>
</comment>
<organism evidence="2 3">
    <name type="scientific">Pleurodeles waltl</name>
    <name type="common">Iberian ribbed newt</name>
    <dbReference type="NCBI Taxonomy" id="8319"/>
    <lineage>
        <taxon>Eukaryota</taxon>
        <taxon>Metazoa</taxon>
        <taxon>Chordata</taxon>
        <taxon>Craniata</taxon>
        <taxon>Vertebrata</taxon>
        <taxon>Euteleostomi</taxon>
        <taxon>Amphibia</taxon>
        <taxon>Batrachia</taxon>
        <taxon>Caudata</taxon>
        <taxon>Salamandroidea</taxon>
        <taxon>Salamandridae</taxon>
        <taxon>Pleurodelinae</taxon>
        <taxon>Pleurodeles</taxon>
    </lineage>
</organism>
<accession>A0AAV7QEU6</accession>
<evidence type="ECO:0000256" key="1">
    <source>
        <dbReference type="SAM" id="MobiDB-lite"/>
    </source>
</evidence>